<organism evidence="8 9">
    <name type="scientific">Planomonospora venezuelensis</name>
    <dbReference type="NCBI Taxonomy" id="1999"/>
    <lineage>
        <taxon>Bacteria</taxon>
        <taxon>Bacillati</taxon>
        <taxon>Actinomycetota</taxon>
        <taxon>Actinomycetes</taxon>
        <taxon>Streptosporangiales</taxon>
        <taxon>Streptosporangiaceae</taxon>
        <taxon>Planomonospora</taxon>
    </lineage>
</organism>
<evidence type="ECO:0000256" key="4">
    <source>
        <dbReference type="ARBA" id="ARBA00022840"/>
    </source>
</evidence>
<dbReference type="Pfam" id="PF00069">
    <property type="entry name" value="Pkinase"/>
    <property type="match status" value="1"/>
</dbReference>
<dbReference type="InterPro" id="IPR008271">
    <property type="entry name" value="Ser/Thr_kinase_AS"/>
</dbReference>
<dbReference type="PANTHER" id="PTHR43289:SF34">
    <property type="entry name" value="SERINE_THREONINE-PROTEIN KINASE YBDM-RELATED"/>
    <property type="match status" value="1"/>
</dbReference>
<dbReference type="PANTHER" id="PTHR43289">
    <property type="entry name" value="MITOGEN-ACTIVATED PROTEIN KINASE KINASE KINASE 20-RELATED"/>
    <property type="match status" value="1"/>
</dbReference>
<dbReference type="SMART" id="SM00220">
    <property type="entry name" value="S_TKc"/>
    <property type="match status" value="1"/>
</dbReference>
<accession>A0A841CZI6</accession>
<protein>
    <submittedName>
        <fullName evidence="8">Serine/threonine protein kinase</fullName>
    </submittedName>
</protein>
<dbReference type="PROSITE" id="PS00108">
    <property type="entry name" value="PROTEIN_KINASE_ST"/>
    <property type="match status" value="1"/>
</dbReference>
<proteinExistence type="predicted"/>
<dbReference type="Gene3D" id="3.30.200.20">
    <property type="entry name" value="Phosphorylase Kinase, domain 1"/>
    <property type="match status" value="1"/>
</dbReference>
<evidence type="ECO:0000256" key="5">
    <source>
        <dbReference type="PROSITE-ProRule" id="PRU10141"/>
    </source>
</evidence>
<gene>
    <name evidence="8" type="ORF">FHS22_001967</name>
</gene>
<dbReference type="RefSeq" id="WP_338047685.1">
    <property type="nucleotide sequence ID" value="NZ_BAAAWZ010000001.1"/>
</dbReference>
<evidence type="ECO:0000256" key="1">
    <source>
        <dbReference type="ARBA" id="ARBA00022679"/>
    </source>
</evidence>
<keyword evidence="4 5" id="KW-0067">ATP-binding</keyword>
<dbReference type="GO" id="GO:0004674">
    <property type="term" value="F:protein serine/threonine kinase activity"/>
    <property type="evidence" value="ECO:0007669"/>
    <property type="project" value="UniProtKB-KW"/>
</dbReference>
<feature type="compositionally biased region" description="Low complexity" evidence="6">
    <location>
        <begin position="392"/>
        <end position="406"/>
    </location>
</feature>
<dbReference type="CDD" id="cd14014">
    <property type="entry name" value="STKc_PknB_like"/>
    <property type="match status" value="1"/>
</dbReference>
<feature type="domain" description="Protein kinase" evidence="7">
    <location>
        <begin position="20"/>
        <end position="271"/>
    </location>
</feature>
<comment type="caution">
    <text evidence="8">The sequence shown here is derived from an EMBL/GenBank/DDBJ whole genome shotgun (WGS) entry which is preliminary data.</text>
</comment>
<dbReference type="Proteomes" id="UP000562352">
    <property type="component" value="Unassembled WGS sequence"/>
</dbReference>
<dbReference type="PROSITE" id="PS50011">
    <property type="entry name" value="PROTEIN_KINASE_DOM"/>
    <property type="match status" value="1"/>
</dbReference>
<evidence type="ECO:0000256" key="3">
    <source>
        <dbReference type="ARBA" id="ARBA00022777"/>
    </source>
</evidence>
<dbReference type="EMBL" id="JACHJJ010000005">
    <property type="protein sequence ID" value="MBB5962699.1"/>
    <property type="molecule type" value="Genomic_DNA"/>
</dbReference>
<dbReference type="InterPro" id="IPR011009">
    <property type="entry name" value="Kinase-like_dom_sf"/>
</dbReference>
<dbReference type="AlphaFoldDB" id="A0A841CZI6"/>
<sequence length="609" mass="61360">MNQAGVGGLRPGDPEQIGPYRLLGRLGEGGMGTVYMALAPTGRPVAVKVVKAEFAIEDGFAARFHAEVDNARRVASFCTAQVLDNGNAGDGRPYMVTEYIAGTPLSRQIAEHGALEPGPLHGVALGVAAALAAIHVSGLVHRDLKPANVILSMSGPRVIDFGIARALDSTSGFTKSGEVLGSPGWWAPEQVRGQEITPAADVFAWGCLVAYAGNGRHPYGRGDMITMATRLLNSPPDLGALPAPLNDLARRATAMDPYQRPTAQDLLIALVGGGIAAPSGGPSPQLRVDPPTLVATDLLGESWQPPPNVEPDSTQTLGAIGTLGAEADTPPPPYPWTSDTSPGESGAGTRPGGASPASGTLPPGGATPAPGPLPLPETGSTFFPSPPGDGAGAPQAGAGARAAAPGTPAPAPGGGPPGQGVRPPLPGAPSPGAAAPGRERRRWMIAGLAAVAALAVTGVVLANTGGDGAGRATPSPGASAPAGNTDVGRRIALGSPVEDPHLIIPRAPACGLASYRGATPQRGRFCVVRWILVNTGGKLVPLARTPLTLVDDRGVSHDPGALAPELPTALTPGGRVDGEFVYDLPPARTPARLTGRVVEGGGEIEVRLS</sequence>
<reference evidence="8 9" key="1">
    <citation type="submission" date="2020-08" db="EMBL/GenBank/DDBJ databases">
        <title>Genomic Encyclopedia of Type Strains, Phase III (KMG-III): the genomes of soil and plant-associated and newly described type strains.</title>
        <authorList>
            <person name="Whitman W."/>
        </authorList>
    </citation>
    <scope>NUCLEOTIDE SEQUENCE [LARGE SCALE GENOMIC DNA]</scope>
    <source>
        <strain evidence="8 9">CECT 3303</strain>
    </source>
</reference>
<evidence type="ECO:0000313" key="8">
    <source>
        <dbReference type="EMBL" id="MBB5962699.1"/>
    </source>
</evidence>
<evidence type="ECO:0000256" key="6">
    <source>
        <dbReference type="SAM" id="MobiDB-lite"/>
    </source>
</evidence>
<evidence type="ECO:0000256" key="2">
    <source>
        <dbReference type="ARBA" id="ARBA00022741"/>
    </source>
</evidence>
<dbReference type="Gene3D" id="1.10.510.10">
    <property type="entry name" value="Transferase(Phosphotransferase) domain 1"/>
    <property type="match status" value="1"/>
</dbReference>
<name>A0A841CZI6_PLAVE</name>
<keyword evidence="1" id="KW-0808">Transferase</keyword>
<evidence type="ECO:0000259" key="7">
    <source>
        <dbReference type="PROSITE" id="PS50011"/>
    </source>
</evidence>
<keyword evidence="3 8" id="KW-0418">Kinase</keyword>
<dbReference type="InterPro" id="IPR017441">
    <property type="entry name" value="Protein_kinase_ATP_BS"/>
</dbReference>
<keyword evidence="8" id="KW-0723">Serine/threonine-protein kinase</keyword>
<feature type="region of interest" description="Disordered" evidence="6">
    <location>
        <begin position="468"/>
        <end position="487"/>
    </location>
</feature>
<evidence type="ECO:0000313" key="9">
    <source>
        <dbReference type="Proteomes" id="UP000562352"/>
    </source>
</evidence>
<feature type="compositionally biased region" description="Low complexity" evidence="6">
    <location>
        <begin position="470"/>
        <end position="483"/>
    </location>
</feature>
<keyword evidence="2 5" id="KW-0547">Nucleotide-binding</keyword>
<dbReference type="SUPFAM" id="SSF56112">
    <property type="entry name" value="Protein kinase-like (PK-like)"/>
    <property type="match status" value="1"/>
</dbReference>
<feature type="binding site" evidence="5">
    <location>
        <position position="48"/>
    </location>
    <ligand>
        <name>ATP</name>
        <dbReference type="ChEBI" id="CHEBI:30616"/>
    </ligand>
</feature>
<keyword evidence="9" id="KW-1185">Reference proteome</keyword>
<dbReference type="InterPro" id="IPR000719">
    <property type="entry name" value="Prot_kinase_dom"/>
</dbReference>
<feature type="compositionally biased region" description="Low complexity" evidence="6">
    <location>
        <begin position="352"/>
        <end position="368"/>
    </location>
</feature>
<feature type="region of interest" description="Disordered" evidence="6">
    <location>
        <begin position="322"/>
        <end position="437"/>
    </location>
</feature>
<dbReference type="GO" id="GO:0005524">
    <property type="term" value="F:ATP binding"/>
    <property type="evidence" value="ECO:0007669"/>
    <property type="project" value="UniProtKB-UniRule"/>
</dbReference>
<dbReference type="PROSITE" id="PS00107">
    <property type="entry name" value="PROTEIN_KINASE_ATP"/>
    <property type="match status" value="1"/>
</dbReference>